<name>A0A6A6F6U6_9PEZI</name>
<organism evidence="1 2">
    <name type="scientific">Cercospora zeae-maydis SCOH1-5</name>
    <dbReference type="NCBI Taxonomy" id="717836"/>
    <lineage>
        <taxon>Eukaryota</taxon>
        <taxon>Fungi</taxon>
        <taxon>Dikarya</taxon>
        <taxon>Ascomycota</taxon>
        <taxon>Pezizomycotina</taxon>
        <taxon>Dothideomycetes</taxon>
        <taxon>Dothideomycetidae</taxon>
        <taxon>Mycosphaerellales</taxon>
        <taxon>Mycosphaerellaceae</taxon>
        <taxon>Cercospora</taxon>
    </lineage>
</organism>
<keyword evidence="2" id="KW-1185">Reference proteome</keyword>
<accession>A0A6A6F6U6</accession>
<evidence type="ECO:0000313" key="2">
    <source>
        <dbReference type="Proteomes" id="UP000799539"/>
    </source>
</evidence>
<protein>
    <submittedName>
        <fullName evidence="1">Uncharacterized protein</fullName>
    </submittedName>
</protein>
<reference evidence="1" key="1">
    <citation type="journal article" date="2020" name="Stud. Mycol.">
        <title>101 Dothideomycetes genomes: a test case for predicting lifestyles and emergence of pathogens.</title>
        <authorList>
            <person name="Haridas S."/>
            <person name="Albert R."/>
            <person name="Binder M."/>
            <person name="Bloem J."/>
            <person name="Labutti K."/>
            <person name="Salamov A."/>
            <person name="Andreopoulos B."/>
            <person name="Baker S."/>
            <person name="Barry K."/>
            <person name="Bills G."/>
            <person name="Bluhm B."/>
            <person name="Cannon C."/>
            <person name="Castanera R."/>
            <person name="Culley D."/>
            <person name="Daum C."/>
            <person name="Ezra D."/>
            <person name="Gonzalez J."/>
            <person name="Henrissat B."/>
            <person name="Kuo A."/>
            <person name="Liang C."/>
            <person name="Lipzen A."/>
            <person name="Lutzoni F."/>
            <person name="Magnuson J."/>
            <person name="Mondo S."/>
            <person name="Nolan M."/>
            <person name="Ohm R."/>
            <person name="Pangilinan J."/>
            <person name="Park H.-J."/>
            <person name="Ramirez L."/>
            <person name="Alfaro M."/>
            <person name="Sun H."/>
            <person name="Tritt A."/>
            <person name="Yoshinaga Y."/>
            <person name="Zwiers L.-H."/>
            <person name="Turgeon B."/>
            <person name="Goodwin S."/>
            <person name="Spatafora J."/>
            <person name="Crous P."/>
            <person name="Grigoriev I."/>
        </authorList>
    </citation>
    <scope>NUCLEOTIDE SEQUENCE</scope>
    <source>
        <strain evidence="1">SCOH1-5</strain>
    </source>
</reference>
<sequence>MKCIRQAPTAPSWRHDVFSAQPYEIESILFAADWGGIHMQLAILSTDSSEVLRTEEGKKCPLVTLDVREDEEDE</sequence>
<dbReference type="Proteomes" id="UP000799539">
    <property type="component" value="Unassembled WGS sequence"/>
</dbReference>
<evidence type="ECO:0000313" key="1">
    <source>
        <dbReference type="EMBL" id="KAF2209054.1"/>
    </source>
</evidence>
<dbReference type="AlphaFoldDB" id="A0A6A6F6U6"/>
<dbReference type="EMBL" id="ML992689">
    <property type="protein sequence ID" value="KAF2209054.1"/>
    <property type="molecule type" value="Genomic_DNA"/>
</dbReference>
<gene>
    <name evidence="1" type="ORF">CERZMDRAFT_91445</name>
</gene>
<proteinExistence type="predicted"/>